<keyword evidence="3" id="KW-0472">Membrane</keyword>
<keyword evidence="3" id="KW-0812">Transmembrane</keyword>
<feature type="compositionally biased region" description="Basic and acidic residues" evidence="2">
    <location>
        <begin position="289"/>
        <end position="299"/>
    </location>
</feature>
<feature type="compositionally biased region" description="Basic and acidic residues" evidence="2">
    <location>
        <begin position="308"/>
        <end position="326"/>
    </location>
</feature>
<accession>U6LKX1</accession>
<evidence type="ECO:0000256" key="3">
    <source>
        <dbReference type="SAM" id="Phobius"/>
    </source>
</evidence>
<comment type="similarity">
    <text evidence="1">Belongs to the saccharopine dehydrogenase family.</text>
</comment>
<dbReference type="Gene3D" id="3.40.50.720">
    <property type="entry name" value="NAD(P)-binding Rossmann-like Domain"/>
    <property type="match status" value="1"/>
</dbReference>
<organism evidence="5 6">
    <name type="scientific">Eimeria brunetti</name>
    <dbReference type="NCBI Taxonomy" id="51314"/>
    <lineage>
        <taxon>Eukaryota</taxon>
        <taxon>Sar</taxon>
        <taxon>Alveolata</taxon>
        <taxon>Apicomplexa</taxon>
        <taxon>Conoidasida</taxon>
        <taxon>Coccidia</taxon>
        <taxon>Eucoccidiorida</taxon>
        <taxon>Eimeriorina</taxon>
        <taxon>Eimeriidae</taxon>
        <taxon>Eimeria</taxon>
    </lineage>
</organism>
<dbReference type="InterPro" id="IPR051276">
    <property type="entry name" value="Saccharopine_DH-like_oxidrdct"/>
</dbReference>
<feature type="region of interest" description="Disordered" evidence="2">
    <location>
        <begin position="271"/>
        <end position="475"/>
    </location>
</feature>
<feature type="compositionally biased region" description="Basic and acidic residues" evidence="2">
    <location>
        <begin position="363"/>
        <end position="416"/>
    </location>
</feature>
<dbReference type="GO" id="GO:0005886">
    <property type="term" value="C:plasma membrane"/>
    <property type="evidence" value="ECO:0007669"/>
    <property type="project" value="TreeGrafter"/>
</dbReference>
<dbReference type="InterPro" id="IPR036291">
    <property type="entry name" value="NAD(P)-bd_dom_sf"/>
</dbReference>
<keyword evidence="3" id="KW-1133">Transmembrane helix</keyword>
<evidence type="ECO:0000313" key="6">
    <source>
        <dbReference type="Proteomes" id="UP000030750"/>
    </source>
</evidence>
<evidence type="ECO:0000259" key="4">
    <source>
        <dbReference type="Pfam" id="PF03435"/>
    </source>
</evidence>
<dbReference type="InterPro" id="IPR005097">
    <property type="entry name" value="Sacchrp_dh_NADP-bd"/>
</dbReference>
<feature type="transmembrane region" description="Helical" evidence="3">
    <location>
        <begin position="208"/>
        <end position="231"/>
    </location>
</feature>
<evidence type="ECO:0000256" key="2">
    <source>
        <dbReference type="SAM" id="MobiDB-lite"/>
    </source>
</evidence>
<dbReference type="GO" id="GO:0005739">
    <property type="term" value="C:mitochondrion"/>
    <property type="evidence" value="ECO:0007669"/>
    <property type="project" value="TreeGrafter"/>
</dbReference>
<feature type="compositionally biased region" description="Acidic residues" evidence="2">
    <location>
        <begin position="340"/>
        <end position="362"/>
    </location>
</feature>
<sequence length="475" mass="54526">MAAQQTAATPPVDEPREFHVGVLGCTGFVGKLIAAYLCDNYGTDTQVKFVLAARSAQKLEDLKRELARKYGLNEKDINTAVADVGDYRSLVELAKRCRVLLTTVGPYMLYGEPVARACVEARTHYCDLTAEMPFVALLHARHGAAAKERGVKLVSFCGTALHRDPHFGYATFFIMARANENVVRWTNALLNYRYGRDFVYYEMLACHFNFLTCLLTMICLYTALLSVACPLTRSIGRLLRLLPAPGEGPAAATLNGGCFCMQTLGLLQQPQQQTQQQPQQQQQQQQQRPRKEAKRDRHLTEKRRQRKGDREKETDKKETDKKETEKRRQRKGGRKKETEEKETEEKETEEKETEEEETEEEETAYRDRKKETGKRRQETGERRQETGERGQKKGDRRRQEKGDRKKETEGDRETAARRNRPQQRLVENEQQQQQLLQQQLSPQVLGQQEQQEQQQQQQQQQLSPSVAGGVSFSSL</sequence>
<dbReference type="EMBL" id="HG712537">
    <property type="protein sequence ID" value="CDJ50982.1"/>
    <property type="molecule type" value="Genomic_DNA"/>
</dbReference>
<reference evidence="5" key="1">
    <citation type="submission" date="2013-10" db="EMBL/GenBank/DDBJ databases">
        <title>Genomic analysis of the causative agents of coccidiosis in chickens.</title>
        <authorList>
            <person name="Reid A.J."/>
            <person name="Blake D."/>
            <person name="Billington K."/>
            <person name="Browne H."/>
            <person name="Dunn M."/>
            <person name="Hung S."/>
            <person name="Kawahara F."/>
            <person name="Miranda-Saavedra D."/>
            <person name="Mourier T."/>
            <person name="Nagra H."/>
            <person name="Otto T.D."/>
            <person name="Rawlings N."/>
            <person name="Sanchez A."/>
            <person name="Sanders M."/>
            <person name="Subramaniam C."/>
            <person name="Tay Y."/>
            <person name="Dear P."/>
            <person name="Doerig C."/>
            <person name="Gruber A."/>
            <person name="Parkinson J."/>
            <person name="Shirley M."/>
            <person name="Wan K.L."/>
            <person name="Berriman M."/>
            <person name="Tomley F."/>
            <person name="Pain A."/>
        </authorList>
    </citation>
    <scope>NUCLEOTIDE SEQUENCE [LARGE SCALE GENOMIC DNA]</scope>
    <source>
        <strain evidence="5">Houghton</strain>
    </source>
</reference>
<keyword evidence="6" id="KW-1185">Reference proteome</keyword>
<evidence type="ECO:0000256" key="1">
    <source>
        <dbReference type="ARBA" id="ARBA00038048"/>
    </source>
</evidence>
<feature type="compositionally biased region" description="Low complexity" evidence="2">
    <location>
        <begin position="422"/>
        <end position="462"/>
    </location>
</feature>
<gene>
    <name evidence="5" type="ORF">EBH_0038090</name>
</gene>
<dbReference type="PANTHER" id="PTHR12286:SF5">
    <property type="entry name" value="SACCHAROPINE DEHYDROGENASE-LIKE OXIDOREDUCTASE"/>
    <property type="match status" value="1"/>
</dbReference>
<dbReference type="VEuPathDB" id="ToxoDB:EBH_0038090"/>
<dbReference type="AlphaFoldDB" id="U6LKX1"/>
<reference evidence="5" key="2">
    <citation type="submission" date="2013-10" db="EMBL/GenBank/DDBJ databases">
        <authorList>
            <person name="Aslett M."/>
        </authorList>
    </citation>
    <scope>NUCLEOTIDE SEQUENCE [LARGE SCALE GENOMIC DNA]</scope>
    <source>
        <strain evidence="5">Houghton</strain>
    </source>
</reference>
<proteinExistence type="inferred from homology"/>
<protein>
    <submittedName>
        <fullName evidence="5">Saccharopine dehydrogenase, putative</fullName>
    </submittedName>
</protein>
<evidence type="ECO:0000313" key="5">
    <source>
        <dbReference type="EMBL" id="CDJ50982.1"/>
    </source>
</evidence>
<dbReference type="PANTHER" id="PTHR12286">
    <property type="entry name" value="SACCHAROPINE DEHYDROGENASE-LIKE OXIDOREDUCTASE"/>
    <property type="match status" value="1"/>
</dbReference>
<dbReference type="Pfam" id="PF03435">
    <property type="entry name" value="Sacchrp_dh_NADP"/>
    <property type="match status" value="1"/>
</dbReference>
<dbReference type="OrthoDB" id="10268090at2759"/>
<feature type="compositionally biased region" description="Low complexity" evidence="2">
    <location>
        <begin position="271"/>
        <end position="287"/>
    </location>
</feature>
<dbReference type="GO" id="GO:0005811">
    <property type="term" value="C:lipid droplet"/>
    <property type="evidence" value="ECO:0007669"/>
    <property type="project" value="TreeGrafter"/>
</dbReference>
<dbReference type="SUPFAM" id="SSF51735">
    <property type="entry name" value="NAD(P)-binding Rossmann-fold domains"/>
    <property type="match status" value="1"/>
</dbReference>
<dbReference type="GO" id="GO:0009247">
    <property type="term" value="P:glycolipid biosynthetic process"/>
    <property type="evidence" value="ECO:0007669"/>
    <property type="project" value="TreeGrafter"/>
</dbReference>
<dbReference type="Proteomes" id="UP000030750">
    <property type="component" value="Unassembled WGS sequence"/>
</dbReference>
<feature type="domain" description="Saccharopine dehydrogenase NADP binding" evidence="4">
    <location>
        <begin position="20"/>
        <end position="130"/>
    </location>
</feature>
<name>U6LKX1_9EIME</name>